<dbReference type="InterPro" id="IPR036394">
    <property type="entry name" value="Ribosomal_uL22_sf"/>
</dbReference>
<dbReference type="GeneID" id="37270824"/>
<dbReference type="RefSeq" id="XP_025595978.1">
    <property type="nucleotide sequence ID" value="XM_025743280.1"/>
</dbReference>
<dbReference type="InterPro" id="IPR047867">
    <property type="entry name" value="Ribosomal_uL22_bac/org-type"/>
</dbReference>
<dbReference type="STRING" id="58919.A0A316Z2B3"/>
<keyword evidence="7" id="KW-1185">Reference proteome</keyword>
<organism evidence="6 7">
    <name type="scientific">Tilletiopsis washingtonensis</name>
    <dbReference type="NCBI Taxonomy" id="58919"/>
    <lineage>
        <taxon>Eukaryota</taxon>
        <taxon>Fungi</taxon>
        <taxon>Dikarya</taxon>
        <taxon>Basidiomycota</taxon>
        <taxon>Ustilaginomycotina</taxon>
        <taxon>Exobasidiomycetes</taxon>
        <taxon>Entylomatales</taxon>
        <taxon>Entylomatales incertae sedis</taxon>
        <taxon>Tilletiopsis</taxon>
    </lineage>
</organism>
<dbReference type="Proteomes" id="UP000245946">
    <property type="component" value="Unassembled WGS sequence"/>
</dbReference>
<keyword evidence="3 4" id="KW-0687">Ribonucleoprotein</keyword>
<dbReference type="GO" id="GO:0003735">
    <property type="term" value="F:structural constituent of ribosome"/>
    <property type="evidence" value="ECO:0007669"/>
    <property type="project" value="InterPro"/>
</dbReference>
<dbReference type="PANTHER" id="PTHR13501">
    <property type="entry name" value="CHLOROPLAST 50S RIBOSOMAL PROTEIN L22-RELATED"/>
    <property type="match status" value="1"/>
</dbReference>
<accession>A0A316Z2B3</accession>
<dbReference type="Gene3D" id="3.90.470.10">
    <property type="entry name" value="Ribosomal protein L22/L17"/>
    <property type="match status" value="1"/>
</dbReference>
<dbReference type="SUPFAM" id="SSF54843">
    <property type="entry name" value="Ribosomal protein L22"/>
    <property type="match status" value="1"/>
</dbReference>
<evidence type="ECO:0000256" key="3">
    <source>
        <dbReference type="ARBA" id="ARBA00023274"/>
    </source>
</evidence>
<evidence type="ECO:0000256" key="1">
    <source>
        <dbReference type="ARBA" id="ARBA00009451"/>
    </source>
</evidence>
<proteinExistence type="inferred from homology"/>
<dbReference type="InterPro" id="IPR001063">
    <property type="entry name" value="Ribosomal_uL22"/>
</dbReference>
<protein>
    <submittedName>
        <fullName evidence="6">Ribosomal protein L22</fullName>
    </submittedName>
</protein>
<evidence type="ECO:0000313" key="7">
    <source>
        <dbReference type="Proteomes" id="UP000245946"/>
    </source>
</evidence>
<gene>
    <name evidence="6" type="ORF">FA09DRAFT_332016</name>
</gene>
<dbReference type="GO" id="GO:0005762">
    <property type="term" value="C:mitochondrial large ribosomal subunit"/>
    <property type="evidence" value="ECO:0007669"/>
    <property type="project" value="TreeGrafter"/>
</dbReference>
<comment type="similarity">
    <text evidence="1 4">Belongs to the universal ribosomal protein uL22 family.</text>
</comment>
<dbReference type="PANTHER" id="PTHR13501:SF8">
    <property type="entry name" value="LARGE RIBOSOMAL SUBUNIT PROTEIN UL22M"/>
    <property type="match status" value="1"/>
</dbReference>
<evidence type="ECO:0000256" key="2">
    <source>
        <dbReference type="ARBA" id="ARBA00022980"/>
    </source>
</evidence>
<dbReference type="EMBL" id="KZ819303">
    <property type="protein sequence ID" value="PWN95699.1"/>
    <property type="molecule type" value="Genomic_DNA"/>
</dbReference>
<evidence type="ECO:0000256" key="4">
    <source>
        <dbReference type="RuleBase" id="RU004005"/>
    </source>
</evidence>
<dbReference type="Pfam" id="PF00237">
    <property type="entry name" value="Ribosomal_L22"/>
    <property type="match status" value="1"/>
</dbReference>
<feature type="region of interest" description="Disordered" evidence="5">
    <location>
        <begin position="1"/>
        <end position="81"/>
    </location>
</feature>
<evidence type="ECO:0000313" key="6">
    <source>
        <dbReference type="EMBL" id="PWN95699.1"/>
    </source>
</evidence>
<feature type="compositionally biased region" description="Low complexity" evidence="5">
    <location>
        <begin position="57"/>
        <end position="68"/>
    </location>
</feature>
<keyword evidence="2 4" id="KW-0689">Ribosomal protein</keyword>
<reference evidence="6 7" key="1">
    <citation type="journal article" date="2018" name="Mol. Biol. Evol.">
        <title>Broad Genomic Sampling Reveals a Smut Pathogenic Ancestry of the Fungal Clade Ustilaginomycotina.</title>
        <authorList>
            <person name="Kijpornyongpan T."/>
            <person name="Mondo S.J."/>
            <person name="Barry K."/>
            <person name="Sandor L."/>
            <person name="Lee J."/>
            <person name="Lipzen A."/>
            <person name="Pangilinan J."/>
            <person name="LaButti K."/>
            <person name="Hainaut M."/>
            <person name="Henrissat B."/>
            <person name="Grigoriev I.V."/>
            <person name="Spatafora J.W."/>
            <person name="Aime M.C."/>
        </authorList>
    </citation>
    <scope>NUCLEOTIDE SEQUENCE [LARGE SCALE GENOMIC DNA]</scope>
    <source>
        <strain evidence="6 7">MCA 4186</strain>
    </source>
</reference>
<dbReference type="GO" id="GO:0006412">
    <property type="term" value="P:translation"/>
    <property type="evidence" value="ECO:0007669"/>
    <property type="project" value="InterPro"/>
</dbReference>
<sequence>MSRSADPALDRSFSSSARAPGMMDGLFSRMRTIRDGASRLATGNRLERERASRQRGPTEPATRAPAAEVDMGVDSEGNPLADVSAEPSDLAFEARRAAQRKKAVLRTQRKRWSVPRMAVPPGGGEAVAVYDEHKYSTAAFRISPRKLKMLADQIGGKPIDHAILQMQFSGKKASKRIKSTLALAREHAVQKGLRPNHLVVAEAWVGKGRRYKTIEPKGRGKTGIRKHPTARLSIVLREGKTWEAKERKALDLARRRVRSIGTAGVVRVARPVVNAWKRPGWNW</sequence>
<dbReference type="OrthoDB" id="416470at2759"/>
<evidence type="ECO:0000256" key="5">
    <source>
        <dbReference type="SAM" id="MobiDB-lite"/>
    </source>
</evidence>
<dbReference type="AlphaFoldDB" id="A0A316Z2B3"/>
<name>A0A316Z2B3_9BASI</name>